<dbReference type="SUPFAM" id="SSF52540">
    <property type="entry name" value="P-loop containing nucleoside triphosphate hydrolases"/>
    <property type="match status" value="1"/>
</dbReference>
<dbReference type="InterPro" id="IPR027417">
    <property type="entry name" value="P-loop_NTPase"/>
</dbReference>
<reference evidence="2 4" key="2">
    <citation type="journal article" date="2011" name="Mol. Biol. Evol.">
        <title>Comparative genomic analysis of fruiting body formation in Myxococcales.</title>
        <authorList>
            <person name="Huntley S."/>
            <person name="Hamann N."/>
            <person name="Wegener-Feldbrugge S."/>
            <person name="Treuner-Lange A."/>
            <person name="Kube M."/>
            <person name="Reinhardt R."/>
            <person name="Klages S."/>
            <person name="Muller R."/>
            <person name="Ronning C.M."/>
            <person name="Nierman W.C."/>
            <person name="Sogaard-Andersen L."/>
        </authorList>
    </citation>
    <scope>NUCLEOTIDE SEQUENCE [LARGE SCALE GENOMIC DNA]</scope>
    <source>
        <strain evidence="2 4">DW4/3-1</strain>
    </source>
</reference>
<dbReference type="STRING" id="378806.STAUR_3904"/>
<dbReference type="KEGG" id="sur:STAUR_3904"/>
<gene>
    <name evidence="2" type="ordered locus">STAUR_3904</name>
    <name evidence="3" type="ORF">STIAU_2543</name>
</gene>
<dbReference type="EMBL" id="CP002271">
    <property type="protein sequence ID" value="ADO71692.1"/>
    <property type="molecule type" value="Genomic_DNA"/>
</dbReference>
<dbReference type="AlphaFoldDB" id="Q090Z3"/>
<evidence type="ECO:0000313" key="3">
    <source>
        <dbReference type="EMBL" id="EAU66292.1"/>
    </source>
</evidence>
<reference evidence="3 5" key="1">
    <citation type="submission" date="2006-04" db="EMBL/GenBank/DDBJ databases">
        <authorList>
            <person name="Nierman W.C."/>
        </authorList>
    </citation>
    <scope>NUCLEOTIDE SEQUENCE [LARGE SCALE GENOMIC DNA]</scope>
    <source>
        <strain evidence="3 5">DW4/3-1</strain>
    </source>
</reference>
<sequence>MAIKQVSLATPEHKVTALIGPSGCGKSSSTHSSRSRKVEEGS</sequence>
<dbReference type="EMBL" id="AAMD01000059">
    <property type="protein sequence ID" value="EAU66292.1"/>
    <property type="molecule type" value="Genomic_DNA"/>
</dbReference>
<keyword evidence="4" id="KW-1185">Reference proteome</keyword>
<dbReference type="Gene3D" id="3.40.50.300">
    <property type="entry name" value="P-loop containing nucleotide triphosphate hydrolases"/>
    <property type="match status" value="1"/>
</dbReference>
<proteinExistence type="predicted"/>
<evidence type="ECO:0000313" key="5">
    <source>
        <dbReference type="Proteomes" id="UP000032702"/>
    </source>
</evidence>
<organism evidence="3 5">
    <name type="scientific">Stigmatella aurantiaca (strain DW4/3-1)</name>
    <dbReference type="NCBI Taxonomy" id="378806"/>
    <lineage>
        <taxon>Bacteria</taxon>
        <taxon>Pseudomonadati</taxon>
        <taxon>Myxococcota</taxon>
        <taxon>Myxococcia</taxon>
        <taxon>Myxococcales</taxon>
        <taxon>Cystobacterineae</taxon>
        <taxon>Archangiaceae</taxon>
        <taxon>Stigmatella</taxon>
    </lineage>
</organism>
<dbReference type="Proteomes" id="UP000001351">
    <property type="component" value="Chromosome"/>
</dbReference>
<dbReference type="HOGENOM" id="CLU_3258181_0_0_7"/>
<evidence type="ECO:0000313" key="2">
    <source>
        <dbReference type="EMBL" id="ADO71692.1"/>
    </source>
</evidence>
<dbReference type="Proteomes" id="UP000032702">
    <property type="component" value="Unassembled WGS sequence"/>
</dbReference>
<accession>Q090Z3</accession>
<evidence type="ECO:0000313" key="4">
    <source>
        <dbReference type="Proteomes" id="UP000001351"/>
    </source>
</evidence>
<name>Q090Z3_STIAD</name>
<protein>
    <submittedName>
        <fullName evidence="2">Phosphate transport system permease protein 1</fullName>
    </submittedName>
</protein>
<dbReference type="eggNOG" id="COG1117">
    <property type="taxonomic scope" value="Bacteria"/>
</dbReference>
<feature type="region of interest" description="Disordered" evidence="1">
    <location>
        <begin position="17"/>
        <end position="42"/>
    </location>
</feature>
<evidence type="ECO:0000256" key="1">
    <source>
        <dbReference type="SAM" id="MobiDB-lite"/>
    </source>
</evidence>